<protein>
    <submittedName>
        <fullName evidence="2">Uncharacterized protein</fullName>
    </submittedName>
</protein>
<proteinExistence type="predicted"/>
<reference evidence="2 3" key="1">
    <citation type="journal article" date="2019" name="Sci. Rep.">
        <title>Orb-weaving spider Araneus ventricosus genome elucidates the spidroin gene catalogue.</title>
        <authorList>
            <person name="Kono N."/>
            <person name="Nakamura H."/>
            <person name="Ohtoshi R."/>
            <person name="Moran D.A.P."/>
            <person name="Shinohara A."/>
            <person name="Yoshida Y."/>
            <person name="Fujiwara M."/>
            <person name="Mori M."/>
            <person name="Tomita M."/>
            <person name="Arakawa K."/>
        </authorList>
    </citation>
    <scope>NUCLEOTIDE SEQUENCE [LARGE SCALE GENOMIC DNA]</scope>
</reference>
<evidence type="ECO:0000313" key="3">
    <source>
        <dbReference type="Proteomes" id="UP000499080"/>
    </source>
</evidence>
<gene>
    <name evidence="2" type="ORF">AVEN_212119_1</name>
    <name evidence="1" type="ORF">AVEN_34844_1</name>
</gene>
<dbReference type="AlphaFoldDB" id="A0A4Y2R3L1"/>
<accession>A0A4Y2R3L1</accession>
<dbReference type="Proteomes" id="UP000499080">
    <property type="component" value="Unassembled WGS sequence"/>
</dbReference>
<evidence type="ECO:0000313" key="2">
    <source>
        <dbReference type="EMBL" id="GBN70046.1"/>
    </source>
</evidence>
<evidence type="ECO:0000313" key="1">
    <source>
        <dbReference type="EMBL" id="GBN70029.1"/>
    </source>
</evidence>
<comment type="caution">
    <text evidence="2">The sequence shown here is derived from an EMBL/GenBank/DDBJ whole genome shotgun (WGS) entry which is preliminary data.</text>
</comment>
<dbReference type="EMBL" id="BGPR01015637">
    <property type="protein sequence ID" value="GBN70046.1"/>
    <property type="molecule type" value="Genomic_DNA"/>
</dbReference>
<sequence length="41" mass="4685">MSATKFLSLRINWHKSTYFEAPDTSADVNLNRGQFALNPDK</sequence>
<dbReference type="EMBL" id="BGPR01015634">
    <property type="protein sequence ID" value="GBN70029.1"/>
    <property type="molecule type" value="Genomic_DNA"/>
</dbReference>
<keyword evidence="3" id="KW-1185">Reference proteome</keyword>
<name>A0A4Y2R3L1_ARAVE</name>
<organism evidence="2 3">
    <name type="scientific">Araneus ventricosus</name>
    <name type="common">Orbweaver spider</name>
    <name type="synonym">Epeira ventricosa</name>
    <dbReference type="NCBI Taxonomy" id="182803"/>
    <lineage>
        <taxon>Eukaryota</taxon>
        <taxon>Metazoa</taxon>
        <taxon>Ecdysozoa</taxon>
        <taxon>Arthropoda</taxon>
        <taxon>Chelicerata</taxon>
        <taxon>Arachnida</taxon>
        <taxon>Araneae</taxon>
        <taxon>Araneomorphae</taxon>
        <taxon>Entelegynae</taxon>
        <taxon>Araneoidea</taxon>
        <taxon>Araneidae</taxon>
        <taxon>Araneus</taxon>
    </lineage>
</organism>
<feature type="non-terminal residue" evidence="2">
    <location>
        <position position="41"/>
    </location>
</feature>